<evidence type="ECO:0000256" key="5">
    <source>
        <dbReference type="ARBA" id="ARBA00022737"/>
    </source>
</evidence>
<protein>
    <recommendedName>
        <fullName evidence="17">ArfGAP with SH3 domain, ankyrin repeat and PH domain 3</fullName>
    </recommendedName>
</protein>
<dbReference type="FunFam" id="1.10.220.150:FF:000002">
    <property type="entry name" value="arf-GAP with SH3 domain, ANK repeat and PH domain-containing protein 1"/>
    <property type="match status" value="1"/>
</dbReference>
<feature type="domain" description="SH3" evidence="12">
    <location>
        <begin position="661"/>
        <end position="723"/>
    </location>
</feature>
<dbReference type="SMART" id="SM00233">
    <property type="entry name" value="PH"/>
    <property type="match status" value="1"/>
</dbReference>
<proteinExistence type="predicted"/>
<evidence type="ECO:0000256" key="11">
    <source>
        <dbReference type="SAM" id="SignalP"/>
    </source>
</evidence>
<dbReference type="CDD" id="cd13251">
    <property type="entry name" value="PH_ASAP"/>
    <property type="match status" value="1"/>
</dbReference>
<dbReference type="InterPro" id="IPR036028">
    <property type="entry name" value="SH3-like_dom_sf"/>
</dbReference>
<evidence type="ECO:0000313" key="16">
    <source>
        <dbReference type="Proteomes" id="UP001501920"/>
    </source>
</evidence>
<feature type="repeat" description="ANK" evidence="8">
    <location>
        <begin position="565"/>
        <end position="593"/>
    </location>
</feature>
<dbReference type="InterPro" id="IPR011993">
    <property type="entry name" value="PH-like_dom_sf"/>
</dbReference>
<keyword evidence="7 8" id="KW-0040">ANK repeat</keyword>
<evidence type="ECO:0000259" key="13">
    <source>
        <dbReference type="PROSITE" id="PS50003"/>
    </source>
</evidence>
<evidence type="ECO:0000256" key="2">
    <source>
        <dbReference type="ARBA" id="ARBA00022443"/>
    </source>
</evidence>
<dbReference type="Gene3D" id="2.30.29.30">
    <property type="entry name" value="Pleckstrin-homology domain (PH domain)/Phosphotyrosine-binding domain (PTB)"/>
    <property type="match status" value="1"/>
</dbReference>
<evidence type="ECO:0000256" key="7">
    <source>
        <dbReference type="ARBA" id="ARBA00023043"/>
    </source>
</evidence>
<evidence type="ECO:0000313" key="15">
    <source>
        <dbReference type="Ensembl" id="ENSPNAP00000042539.1"/>
    </source>
</evidence>
<dbReference type="InterPro" id="IPR001164">
    <property type="entry name" value="ArfGAP_dom"/>
</dbReference>
<dbReference type="InterPro" id="IPR037844">
    <property type="entry name" value="PH_ASAP"/>
</dbReference>
<dbReference type="InterPro" id="IPR002110">
    <property type="entry name" value="Ankyrin_rpt"/>
</dbReference>
<comment type="subcellular location">
    <subcellularLocation>
        <location evidence="1">Cytoplasm</location>
    </subcellularLocation>
</comment>
<dbReference type="PROSITE" id="PS50002">
    <property type="entry name" value="SH3"/>
    <property type="match status" value="1"/>
</dbReference>
<dbReference type="GO" id="GO:0008270">
    <property type="term" value="F:zinc ion binding"/>
    <property type="evidence" value="ECO:0007669"/>
    <property type="project" value="UniProtKB-KW"/>
</dbReference>
<feature type="domain" description="Arf-GAP" evidence="14">
    <location>
        <begin position="371"/>
        <end position="493"/>
    </location>
</feature>
<dbReference type="SUPFAM" id="SSF50729">
    <property type="entry name" value="PH domain-like"/>
    <property type="match status" value="1"/>
</dbReference>
<dbReference type="GeneTree" id="ENSGT00940000165326"/>
<dbReference type="InterPro" id="IPR043593">
    <property type="entry name" value="ASAP"/>
</dbReference>
<evidence type="ECO:0000256" key="6">
    <source>
        <dbReference type="ARBA" id="ARBA00022833"/>
    </source>
</evidence>
<dbReference type="FunFam" id="1.25.40.20:FF:000006">
    <property type="entry name" value="Arf-GAP with SH3 domain, ANK repeat and PH domain-containing protein 2"/>
    <property type="match status" value="1"/>
</dbReference>
<dbReference type="SMART" id="SM00248">
    <property type="entry name" value="ANK"/>
    <property type="match status" value="2"/>
</dbReference>
<evidence type="ECO:0000259" key="12">
    <source>
        <dbReference type="PROSITE" id="PS50002"/>
    </source>
</evidence>
<evidence type="ECO:0008006" key="17">
    <source>
        <dbReference type="Google" id="ProtNLM"/>
    </source>
</evidence>
<dbReference type="Pfam" id="PF16746">
    <property type="entry name" value="BAR_3"/>
    <property type="match status" value="1"/>
</dbReference>
<dbReference type="SUPFAM" id="SSF50044">
    <property type="entry name" value="SH3-domain"/>
    <property type="match status" value="1"/>
</dbReference>
<dbReference type="PROSITE" id="PS50003">
    <property type="entry name" value="PH_DOMAIN"/>
    <property type="match status" value="1"/>
</dbReference>
<dbReference type="Pfam" id="PF01412">
    <property type="entry name" value="ArfGap"/>
    <property type="match status" value="1"/>
</dbReference>
<dbReference type="GO" id="GO:0005096">
    <property type="term" value="F:GTPase activator activity"/>
    <property type="evidence" value="ECO:0007669"/>
    <property type="project" value="InterPro"/>
</dbReference>
<dbReference type="InterPro" id="IPR036770">
    <property type="entry name" value="Ankyrin_rpt-contain_sf"/>
</dbReference>
<dbReference type="InterPro" id="IPR001849">
    <property type="entry name" value="PH_domain"/>
</dbReference>
<feature type="signal peptide" evidence="11">
    <location>
        <begin position="1"/>
        <end position="25"/>
    </location>
</feature>
<dbReference type="InterPro" id="IPR027267">
    <property type="entry name" value="AH/BAR_dom_sf"/>
</dbReference>
<dbReference type="PROSITE" id="PS50297">
    <property type="entry name" value="ANK_REP_REGION"/>
    <property type="match status" value="1"/>
</dbReference>
<dbReference type="Gene3D" id="1.25.40.20">
    <property type="entry name" value="Ankyrin repeat-containing domain"/>
    <property type="match status" value="1"/>
</dbReference>
<dbReference type="SUPFAM" id="SSF103657">
    <property type="entry name" value="BAR/IMD domain-like"/>
    <property type="match status" value="1"/>
</dbReference>
<dbReference type="Proteomes" id="UP001501920">
    <property type="component" value="Chromosome 10"/>
</dbReference>
<dbReference type="GO" id="GO:0005737">
    <property type="term" value="C:cytoplasm"/>
    <property type="evidence" value="ECO:0007669"/>
    <property type="project" value="UniProtKB-SubCell"/>
</dbReference>
<keyword evidence="5" id="KW-0677">Repeat</keyword>
<dbReference type="Ensembl" id="ENSPNAT00000048748.1">
    <property type="protein sequence ID" value="ENSPNAP00000042539.1"/>
    <property type="gene ID" value="ENSPNAG00000008569.2"/>
</dbReference>
<keyword evidence="11" id="KW-0732">Signal</keyword>
<reference evidence="15" key="3">
    <citation type="submission" date="2025-09" db="UniProtKB">
        <authorList>
            <consortium name="Ensembl"/>
        </authorList>
    </citation>
    <scope>IDENTIFICATION</scope>
</reference>
<evidence type="ECO:0000259" key="14">
    <source>
        <dbReference type="PROSITE" id="PS50115"/>
    </source>
</evidence>
<dbReference type="PANTHER" id="PTHR45854:SF1">
    <property type="entry name" value="ARF-GAP WITH SH3 DOMAIN, ANK REPEAT AND PH DOMAIN-CONTAINING PROTEIN 3"/>
    <property type="match status" value="1"/>
</dbReference>
<dbReference type="FunFam" id="2.30.29.30:FF:000012">
    <property type="entry name" value="Arf-GAP with SH3 domain, ANK repeat and PH domain-containing protein 2"/>
    <property type="match status" value="1"/>
</dbReference>
<dbReference type="Gene3D" id="1.25.40.950">
    <property type="match status" value="1"/>
</dbReference>
<dbReference type="InterPro" id="IPR001452">
    <property type="entry name" value="SH3_domain"/>
</dbReference>
<sequence>RAPGTSFCLCVQLVWFLCAPGHVESKEQYTEVLENLGNSHLSQDNNEISTGFLNLAVFTREVTTLFKTLVQNLNSILSFPLESILKSELRDTRLDLRKQMERSWKDYDVKMMKLEREKQKQAGLIRLDSVDVVEDMERERRTFQLQMCEYLLKVQEMKMRQGPDLLQSLIKYFQAQLNFFQDGLKAAENLNPFVQKLAASVHTVRQDQDDEVKKLSQLRDSLRSQLQVDGKEEYLNRKNSGHGYSIHQPQGNKKYGTEKSGFLLKKSVGIRKVWQKRKCGVKYGCLTISHSTINRPPAKLNLLTCQVRPNPEEKRSFDLVTHNRTYHFQAEDEQECMIWVSVLQNSKDAALNTALGGDELQWGSGLQDLSRSVIAGLRNLPGNEACCDCGAPEPSWLSTNLGILTCIECSGIHRELGVHYSRIQSLTLDMLSTSELLLAVSIGNSRFNDVLEANLRDDSIKPLPTSNMNARKEYITAKYVERRYVLPKEQSEPLRVYDTIKSRDITALLQLYAEGQDLSKPAHIPDQDLKETPLHLAVRLAEKSSLALVDFLTQNCGCLEKKTVEGNTALHYSAMYNRPECLKLLLKGKATLHTGIHTNMSTHTFTFHSTSLLELAHSGKFNSQIHVEYMWETPQDMYDSEDDLDERVRSLLCVCQCSVRPRLRKVQALVDCMVGSSDQLSFCKDDIIIVTAADDPHWWVGHVEGKPSKSGCFPVNYVLKLGE</sequence>
<dbReference type="InterPro" id="IPR038508">
    <property type="entry name" value="ArfGAP_dom_sf"/>
</dbReference>
<feature type="domain" description="PH" evidence="13">
    <location>
        <begin position="256"/>
        <end position="348"/>
    </location>
</feature>
<evidence type="ECO:0000256" key="1">
    <source>
        <dbReference type="ARBA" id="ARBA00004496"/>
    </source>
</evidence>
<evidence type="ECO:0000256" key="8">
    <source>
        <dbReference type="PROSITE-ProRule" id="PRU00023"/>
    </source>
</evidence>
<dbReference type="SMART" id="SM00326">
    <property type="entry name" value="SH3"/>
    <property type="match status" value="1"/>
</dbReference>
<dbReference type="SUPFAM" id="SSF57863">
    <property type="entry name" value="ArfGap/RecO-like zinc finger"/>
    <property type="match status" value="1"/>
</dbReference>
<evidence type="ECO:0000256" key="3">
    <source>
        <dbReference type="ARBA" id="ARBA00022490"/>
    </source>
</evidence>
<reference evidence="15 16" key="1">
    <citation type="submission" date="2020-10" db="EMBL/GenBank/DDBJ databases">
        <title>Pygocentrus nattereri (red-bellied piranha) genome, fPygNat1, primary haplotype.</title>
        <authorList>
            <person name="Myers G."/>
            <person name="Meyer A."/>
            <person name="Karagic N."/>
            <person name="Pippel M."/>
            <person name="Winkler S."/>
            <person name="Tracey A."/>
            <person name="Wood J."/>
            <person name="Formenti G."/>
            <person name="Howe K."/>
            <person name="Fedrigo O."/>
            <person name="Jarvis E.D."/>
        </authorList>
    </citation>
    <scope>NUCLEOTIDE SEQUENCE [LARGE SCALE GENOMIC DNA]</scope>
</reference>
<dbReference type="Pfam" id="PF00018">
    <property type="entry name" value="SH3_1"/>
    <property type="match status" value="1"/>
</dbReference>
<keyword evidence="16" id="KW-1185">Reference proteome</keyword>
<accession>A0AAR2IWV9</accession>
<keyword evidence="4" id="KW-0479">Metal-binding</keyword>
<dbReference type="Gene3D" id="1.20.1270.60">
    <property type="entry name" value="Arfaptin homology (AH) domain/BAR domain"/>
    <property type="match status" value="1"/>
</dbReference>
<keyword evidence="2 9" id="KW-0728">SH3 domain</keyword>
<dbReference type="PROSITE" id="PS50115">
    <property type="entry name" value="ARFGAP"/>
    <property type="match status" value="1"/>
</dbReference>
<reference evidence="15" key="2">
    <citation type="submission" date="2025-08" db="UniProtKB">
        <authorList>
            <consortium name="Ensembl"/>
        </authorList>
    </citation>
    <scope>IDENTIFICATION</scope>
</reference>
<keyword evidence="10" id="KW-0863">Zinc-finger</keyword>
<evidence type="ECO:0000256" key="10">
    <source>
        <dbReference type="PROSITE-ProRule" id="PRU00288"/>
    </source>
</evidence>
<organism evidence="15 16">
    <name type="scientific">Pygocentrus nattereri</name>
    <name type="common">Red-bellied piranha</name>
    <dbReference type="NCBI Taxonomy" id="42514"/>
    <lineage>
        <taxon>Eukaryota</taxon>
        <taxon>Metazoa</taxon>
        <taxon>Chordata</taxon>
        <taxon>Craniata</taxon>
        <taxon>Vertebrata</taxon>
        <taxon>Euteleostomi</taxon>
        <taxon>Actinopterygii</taxon>
        <taxon>Neopterygii</taxon>
        <taxon>Teleostei</taxon>
        <taxon>Ostariophysi</taxon>
        <taxon>Characiformes</taxon>
        <taxon>Characoidei</taxon>
        <taxon>Pygocentrus</taxon>
    </lineage>
</organism>
<dbReference type="AlphaFoldDB" id="A0AAR2IWV9"/>
<evidence type="ECO:0000256" key="9">
    <source>
        <dbReference type="PROSITE-ProRule" id="PRU00192"/>
    </source>
</evidence>
<name>A0AAR2IWV9_PYGNA</name>
<feature type="chain" id="PRO_5043512756" description="ArfGAP with SH3 domain, ankyrin repeat and PH domain 3" evidence="11">
    <location>
        <begin position="26"/>
        <end position="723"/>
    </location>
</feature>
<dbReference type="Gene3D" id="2.30.30.40">
    <property type="entry name" value="SH3 Domains"/>
    <property type="match status" value="1"/>
</dbReference>
<evidence type="ECO:0000256" key="4">
    <source>
        <dbReference type="ARBA" id="ARBA00022723"/>
    </source>
</evidence>
<dbReference type="PANTHER" id="PTHR45854">
    <property type="entry name" value="ASAP FAMILY MEMBER"/>
    <property type="match status" value="1"/>
</dbReference>
<keyword evidence="3" id="KW-0963">Cytoplasm</keyword>
<dbReference type="PRINTS" id="PR00405">
    <property type="entry name" value="REVINTRACTNG"/>
</dbReference>
<dbReference type="InterPro" id="IPR004148">
    <property type="entry name" value="BAR_dom"/>
</dbReference>
<dbReference type="Pfam" id="PF00169">
    <property type="entry name" value="PH"/>
    <property type="match status" value="1"/>
</dbReference>
<dbReference type="Pfam" id="PF12796">
    <property type="entry name" value="Ank_2"/>
    <property type="match status" value="1"/>
</dbReference>
<keyword evidence="6" id="KW-0862">Zinc</keyword>
<dbReference type="InterPro" id="IPR037278">
    <property type="entry name" value="ARFGAP/RecO"/>
</dbReference>
<dbReference type="PROSITE" id="PS50088">
    <property type="entry name" value="ANK_REPEAT"/>
    <property type="match status" value="1"/>
</dbReference>
<dbReference type="SMART" id="SM00105">
    <property type="entry name" value="ArfGap"/>
    <property type="match status" value="1"/>
</dbReference>
<dbReference type="Gene3D" id="1.10.220.150">
    <property type="entry name" value="Arf GTPase activating protein"/>
    <property type="match status" value="1"/>
</dbReference>
<gene>
    <name evidence="15" type="primary">ASAP3</name>
</gene>
<dbReference type="SUPFAM" id="SSF48403">
    <property type="entry name" value="Ankyrin repeat"/>
    <property type="match status" value="1"/>
</dbReference>